<evidence type="ECO:0000256" key="9">
    <source>
        <dbReference type="PROSITE-ProRule" id="PRU00042"/>
    </source>
</evidence>
<gene>
    <name evidence="12" type="ORF">HOLleu_02239</name>
</gene>
<dbReference type="GO" id="GO:0003677">
    <property type="term" value="F:DNA binding"/>
    <property type="evidence" value="ECO:0007669"/>
    <property type="project" value="UniProtKB-KW"/>
</dbReference>
<evidence type="ECO:0000313" key="13">
    <source>
        <dbReference type="Proteomes" id="UP001152320"/>
    </source>
</evidence>
<dbReference type="Gene3D" id="3.30.160.60">
    <property type="entry name" value="Classic Zinc Finger"/>
    <property type="match status" value="2"/>
</dbReference>
<dbReference type="EMBL" id="JAIZAY010000001">
    <property type="protein sequence ID" value="KAJ8049475.1"/>
    <property type="molecule type" value="Genomic_DNA"/>
</dbReference>
<dbReference type="Pfam" id="PF13894">
    <property type="entry name" value="zf-C2H2_4"/>
    <property type="match status" value="1"/>
</dbReference>
<dbReference type="GO" id="GO:0003887">
    <property type="term" value="F:DNA-directed DNA polymerase activity"/>
    <property type="evidence" value="ECO:0007669"/>
    <property type="project" value="UniProtKB-KW"/>
</dbReference>
<evidence type="ECO:0000256" key="6">
    <source>
        <dbReference type="ARBA" id="ARBA00022932"/>
    </source>
</evidence>
<dbReference type="PROSITE" id="PS50157">
    <property type="entry name" value="ZINC_FINGER_C2H2_2"/>
    <property type="match status" value="3"/>
</dbReference>
<evidence type="ECO:0000256" key="5">
    <source>
        <dbReference type="ARBA" id="ARBA00022705"/>
    </source>
</evidence>
<dbReference type="EC" id="2.7.7.7" evidence="2"/>
<dbReference type="PANTHER" id="PTHR33206:SF1">
    <property type="entry name" value="DNA-DIRECTED DNA POLYMERASE"/>
    <property type="match status" value="1"/>
</dbReference>
<feature type="compositionally biased region" description="Polar residues" evidence="10">
    <location>
        <begin position="146"/>
        <end position="164"/>
    </location>
</feature>
<dbReference type="GO" id="GO:0000166">
    <property type="term" value="F:nucleotide binding"/>
    <property type="evidence" value="ECO:0007669"/>
    <property type="project" value="InterPro"/>
</dbReference>
<feature type="region of interest" description="Disordered" evidence="10">
    <location>
        <begin position="80"/>
        <end position="164"/>
    </location>
</feature>
<evidence type="ECO:0000313" key="12">
    <source>
        <dbReference type="EMBL" id="KAJ8049475.1"/>
    </source>
</evidence>
<feature type="domain" description="C2H2-type" evidence="11">
    <location>
        <begin position="61"/>
        <end position="88"/>
    </location>
</feature>
<dbReference type="GO" id="GO:0006260">
    <property type="term" value="P:DNA replication"/>
    <property type="evidence" value="ECO:0007669"/>
    <property type="project" value="UniProtKB-KW"/>
</dbReference>
<dbReference type="PANTHER" id="PTHR33206">
    <property type="entry name" value="PROTEIN CBG10425"/>
    <property type="match status" value="1"/>
</dbReference>
<evidence type="ECO:0000256" key="3">
    <source>
        <dbReference type="ARBA" id="ARBA00022679"/>
    </source>
</evidence>
<keyword evidence="13" id="KW-1185">Reference proteome</keyword>
<keyword evidence="6" id="KW-0239">DNA-directed DNA polymerase</keyword>
<proteinExistence type="inferred from homology"/>
<protein>
    <recommendedName>
        <fullName evidence="2">DNA-directed DNA polymerase</fullName>
        <ecNumber evidence="2">2.7.7.7</ecNumber>
    </recommendedName>
</protein>
<keyword evidence="4" id="KW-0548">Nucleotidyltransferase</keyword>
<comment type="similarity">
    <text evidence="1">Belongs to the DNA polymerase type-B family.</text>
</comment>
<dbReference type="InterPro" id="IPR043502">
    <property type="entry name" value="DNA/RNA_pol_sf"/>
</dbReference>
<feature type="domain" description="C2H2-type" evidence="11">
    <location>
        <begin position="32"/>
        <end position="59"/>
    </location>
</feature>
<dbReference type="PROSITE" id="PS00028">
    <property type="entry name" value="ZINC_FINGER_C2H2_1"/>
    <property type="match status" value="3"/>
</dbReference>
<keyword evidence="9" id="KW-0862">Zinc</keyword>
<dbReference type="InterPro" id="IPR004868">
    <property type="entry name" value="DNA-dir_DNA_pol_B_mt/vir"/>
</dbReference>
<accession>A0A9Q1CRH3</accession>
<reference evidence="12" key="1">
    <citation type="submission" date="2021-10" db="EMBL/GenBank/DDBJ databases">
        <title>Tropical sea cucumber genome reveals ecological adaptation and Cuvierian tubules defense mechanism.</title>
        <authorList>
            <person name="Chen T."/>
        </authorList>
    </citation>
    <scope>NUCLEOTIDE SEQUENCE</scope>
    <source>
        <strain evidence="12">Nanhai2018</strain>
        <tissue evidence="12">Muscle</tissue>
    </source>
</reference>
<evidence type="ECO:0000256" key="2">
    <source>
        <dbReference type="ARBA" id="ARBA00012417"/>
    </source>
</evidence>
<evidence type="ECO:0000256" key="7">
    <source>
        <dbReference type="ARBA" id="ARBA00023125"/>
    </source>
</evidence>
<dbReference type="SUPFAM" id="SSF57667">
    <property type="entry name" value="beta-beta-alpha zinc fingers"/>
    <property type="match status" value="2"/>
</dbReference>
<feature type="compositionally biased region" description="Polar residues" evidence="10">
    <location>
        <begin position="196"/>
        <end position="207"/>
    </location>
</feature>
<dbReference type="InterPro" id="IPR013087">
    <property type="entry name" value="Znf_C2H2_type"/>
</dbReference>
<comment type="catalytic activity">
    <reaction evidence="8">
        <text>DNA(n) + a 2'-deoxyribonucleoside 5'-triphosphate = DNA(n+1) + diphosphate</text>
        <dbReference type="Rhea" id="RHEA:22508"/>
        <dbReference type="Rhea" id="RHEA-COMP:17339"/>
        <dbReference type="Rhea" id="RHEA-COMP:17340"/>
        <dbReference type="ChEBI" id="CHEBI:33019"/>
        <dbReference type="ChEBI" id="CHEBI:61560"/>
        <dbReference type="ChEBI" id="CHEBI:173112"/>
        <dbReference type="EC" id="2.7.7.7"/>
    </reaction>
</comment>
<keyword evidence="7" id="KW-0238">DNA-binding</keyword>
<evidence type="ECO:0000259" key="11">
    <source>
        <dbReference type="PROSITE" id="PS50157"/>
    </source>
</evidence>
<sequence length="1522" mass="177596">MAFMCSLCPKGFKLRHHLQRHIASIHEASADFQCSWCLKAFSRRDHLLRHQRKHEIDEMVHACDLCDKVFLRKDALSRHVKTHDKDEYRSRKRPSSNSLCGGTGPGAENKRERTESSGKELPRKRQRTTEPDLQFHQRDTGLVSKPRSSLQSTITDNNNAQRGNTDFLTNQQPSVSEAGIYAEPGVSQTDHEPTVSEHQSTKPTPTWQEEPIICPENVTLPNPFGLAEHCDTQDLEKLYKKHWRDIRTRFQTRGRLRNTFNFRSHTFTIEEVMGAAKQIFEKQETAFKINVGFGFFLRNVETCQLQYYHTSNNTQLLPEPMLVTGQSSFTKFLNALSSRDPADHVRLARPNSKWVVEMVTNATFYVFKLRDHPIGGATRLPEFITNNKAVVSLERDRNNNHRYEDNLCLFRCLALHKGASVKTLEKKSRKLYEQMYTVKPKSFKGVPLSKLHDVETFFQLNIVVYELIQPREDPESENGNEMDSLVSEEKTYHHPNVLSRLAARLIRRSLNRYEDTMYLNVYGDHFSYIRDVNLYTKSYQCQKCQKLGSDRWHMQRHEATCDGAGIKHTFPGGVYSHPKTVFELLEEEGIYIPPDLRYYPYRAVYDFECCFETVQEGATVTGKLTMEALHVPLSVSVCSNVPGYEEPMCFISEGNADKLLQNMLCYLTEISEKSLTLLRETYDPYTREIESRIAAEKEAFEKLCEERKKQAKPRQHYLQVLYDKLIAYLNELPVLGFNSGKYDVNSVKQHLFPWLVENDPLKFIVKRCNNYMSVKSKHLLFLDVVNFIAPGFSYDAFLKAYDCSLSKGFFPYEWINFDNLTNTSLPPYEAFYSDLKKSNITTDEYAYCQKVWQQENMQTMKDFLTWYNNRDVVPFLEALDKMAQFYKDRHIDVFKDGISVPGLTMKYLFQKAEGEPFALFDKHNKDLYYTFRANLVGGPSIIFHRYQEKGKTKIRNTDNVCHKIVGFDANALYLWAIMQNMPTGSYLRRREETGFKLEKSRPVSNEWLQWKAYEENVFIRHQGNDKEKRVGLRRIPVDGFCQETNTVYQFHGCHFHGHDCYLTQHKCYTVEEQQKFEMRRNETVNIRDYIKSLGYNYEEIRECEFYTQQKTSQGLQQFLHTLRLPLEKVRKLSPQRIVQAIRDDMIFGAIECDIHVPDELKPTFAEMCPIFKNTDISIDDIGEHMKIFALERKIMTKPRKSLIGSMFGKKLLLATPLVKWYLDKGLKITRIYQVIEFTPKQCFKTFGDAVSDARREGDLDSSRAIIADTMKLIGNSSYGKTITNKEGHRNIHIVPEDKASRLINETTFRDLNKISNGCYEVESAKPSIAMDLPIQIGFFVYQYAKLRMLEFYYDFLDKFFDRQYWEYVEMDTDSAYIAIAGDRLDDFVKPELRQVYEREKHHWLPRTDTEEHKRYDKRTPGLFKVEWEGDGIVALNSKMYYCFGGSKDKFSCKGINKTRNEVGKVMYLGVLNTKNPVTGENKGFRVKDNQVFTYSQVKAGFTYFYPKRKVLGNGVQTTYLDI</sequence>
<dbReference type="InterPro" id="IPR036236">
    <property type="entry name" value="Znf_C2H2_sf"/>
</dbReference>
<evidence type="ECO:0000256" key="8">
    <source>
        <dbReference type="ARBA" id="ARBA00049244"/>
    </source>
</evidence>
<dbReference type="Gene3D" id="3.40.960.10">
    <property type="entry name" value="VSR Endonuclease"/>
    <property type="match status" value="1"/>
</dbReference>
<feature type="region of interest" description="Disordered" evidence="10">
    <location>
        <begin position="186"/>
        <end position="208"/>
    </location>
</feature>
<dbReference type="OrthoDB" id="5988713at2759"/>
<feature type="compositionally biased region" description="Basic and acidic residues" evidence="10">
    <location>
        <begin position="80"/>
        <end position="89"/>
    </location>
</feature>
<dbReference type="GO" id="GO:0008270">
    <property type="term" value="F:zinc ion binding"/>
    <property type="evidence" value="ECO:0007669"/>
    <property type="project" value="UniProtKB-KW"/>
</dbReference>
<organism evidence="12 13">
    <name type="scientific">Holothuria leucospilota</name>
    <name type="common">Black long sea cucumber</name>
    <name type="synonym">Mertensiothuria leucospilota</name>
    <dbReference type="NCBI Taxonomy" id="206669"/>
    <lineage>
        <taxon>Eukaryota</taxon>
        <taxon>Metazoa</taxon>
        <taxon>Echinodermata</taxon>
        <taxon>Eleutherozoa</taxon>
        <taxon>Echinozoa</taxon>
        <taxon>Holothuroidea</taxon>
        <taxon>Aspidochirotacea</taxon>
        <taxon>Aspidochirotida</taxon>
        <taxon>Holothuriidae</taxon>
        <taxon>Holothuria</taxon>
    </lineage>
</organism>
<feature type="compositionally biased region" description="Basic and acidic residues" evidence="10">
    <location>
        <begin position="108"/>
        <end position="139"/>
    </location>
</feature>
<evidence type="ECO:0000256" key="10">
    <source>
        <dbReference type="SAM" id="MobiDB-lite"/>
    </source>
</evidence>
<dbReference type="Proteomes" id="UP001152320">
    <property type="component" value="Chromosome 1"/>
</dbReference>
<comment type="caution">
    <text evidence="12">The sequence shown here is derived from an EMBL/GenBank/DDBJ whole genome shotgun (WGS) entry which is preliminary data.</text>
</comment>
<keyword evidence="9" id="KW-0863">Zinc-finger</keyword>
<keyword evidence="9" id="KW-0479">Metal-binding</keyword>
<dbReference type="Pfam" id="PF03175">
    <property type="entry name" value="DNA_pol_B_2"/>
    <property type="match status" value="1"/>
</dbReference>
<dbReference type="SUPFAM" id="SSF56672">
    <property type="entry name" value="DNA/RNA polymerases"/>
    <property type="match status" value="1"/>
</dbReference>
<dbReference type="Pfam" id="PF00096">
    <property type="entry name" value="zf-C2H2"/>
    <property type="match status" value="2"/>
</dbReference>
<keyword evidence="3" id="KW-0808">Transferase</keyword>
<name>A0A9Q1CRH3_HOLLE</name>
<feature type="domain" description="C2H2-type" evidence="11">
    <location>
        <begin position="3"/>
        <end position="31"/>
    </location>
</feature>
<evidence type="ECO:0000256" key="4">
    <source>
        <dbReference type="ARBA" id="ARBA00022695"/>
    </source>
</evidence>
<keyword evidence="5" id="KW-0235">DNA replication</keyword>
<dbReference type="SMART" id="SM00355">
    <property type="entry name" value="ZnF_C2H2"/>
    <property type="match status" value="4"/>
</dbReference>
<evidence type="ECO:0000256" key="1">
    <source>
        <dbReference type="ARBA" id="ARBA00005755"/>
    </source>
</evidence>